<dbReference type="PANTHER" id="PTHR11655">
    <property type="entry name" value="60S/50S RIBOSOMAL PROTEIN L6/L9"/>
    <property type="match status" value="1"/>
</dbReference>
<dbReference type="KEGG" id="mphe:HGG69_02315"/>
<keyword evidence="5 6" id="KW-0687">Ribonucleoprotein</keyword>
<dbReference type="Pfam" id="PF00347">
    <property type="entry name" value="Ribosomal_L6"/>
    <property type="match status" value="2"/>
</dbReference>
<dbReference type="InterPro" id="IPR036789">
    <property type="entry name" value="Ribosomal_uL6-like_a/b-dom_sf"/>
</dbReference>
<organism evidence="10 11">
    <name type="scientific">Mycoplasma phocoenae</name>
    <dbReference type="NCBI Taxonomy" id="754517"/>
    <lineage>
        <taxon>Bacteria</taxon>
        <taxon>Bacillati</taxon>
        <taxon>Mycoplasmatota</taxon>
        <taxon>Mollicutes</taxon>
        <taxon>Mycoplasmataceae</taxon>
        <taxon>Mycoplasma</taxon>
    </lineage>
</organism>
<keyword evidence="11" id="KW-1185">Reference proteome</keyword>
<dbReference type="RefSeq" id="WP_169605183.1">
    <property type="nucleotide sequence ID" value="NZ_CP051481.1"/>
</dbReference>
<keyword evidence="4 6" id="KW-0689">Ribosomal protein</keyword>
<dbReference type="Gene3D" id="3.90.930.12">
    <property type="entry name" value="Ribosomal protein L6, alpha-beta domain"/>
    <property type="match status" value="2"/>
</dbReference>
<dbReference type="NCBIfam" id="TIGR03654">
    <property type="entry name" value="L6_bact"/>
    <property type="match status" value="1"/>
</dbReference>
<comment type="similarity">
    <text evidence="1 6 7">Belongs to the universal ribosomal protein uL6 family.</text>
</comment>
<feature type="domain" description="Large ribosomal subunit protein uL6 alpha-beta" evidence="9">
    <location>
        <begin position="91"/>
        <end position="164"/>
    </location>
</feature>
<dbReference type="HAMAP" id="MF_01365_B">
    <property type="entry name" value="Ribosomal_uL6_B"/>
    <property type="match status" value="1"/>
</dbReference>
<dbReference type="AlphaFoldDB" id="A0A858U3X6"/>
<evidence type="ECO:0000256" key="4">
    <source>
        <dbReference type="ARBA" id="ARBA00022980"/>
    </source>
</evidence>
<dbReference type="GO" id="GO:0022625">
    <property type="term" value="C:cytosolic large ribosomal subunit"/>
    <property type="evidence" value="ECO:0007669"/>
    <property type="project" value="UniProtKB-UniRule"/>
</dbReference>
<dbReference type="FunFam" id="3.90.930.12:FF:000001">
    <property type="entry name" value="50S ribosomal protein L6"/>
    <property type="match status" value="1"/>
</dbReference>
<evidence type="ECO:0000256" key="8">
    <source>
        <dbReference type="RuleBase" id="RU003870"/>
    </source>
</evidence>
<dbReference type="PIRSF" id="PIRSF002162">
    <property type="entry name" value="Ribosomal_L6"/>
    <property type="match status" value="1"/>
</dbReference>
<dbReference type="InterPro" id="IPR019906">
    <property type="entry name" value="Ribosomal_uL6_bac-type"/>
</dbReference>
<sequence length="179" mass="19481">MSRVGKRILNIPNGTEVSINNSYVEVKGPKGTLSYQFSNLITIANENNQVTTTRANEDKHTKQLHGTTNSLIAAMIKGVSEGFTKEIEIKGVGYKATLKGEILEVIAGYSHPVNLSIPSNLQVSVPKPTQIIISGIDKQAVGQFAAIVRDVRRPSPYSGKGIMYKDEVVRRKEGKTASK</sequence>
<dbReference type="InterPro" id="IPR020040">
    <property type="entry name" value="Ribosomal_uL6_a/b-dom"/>
</dbReference>
<dbReference type="Proteomes" id="UP000501060">
    <property type="component" value="Chromosome"/>
</dbReference>
<dbReference type="SUPFAM" id="SSF56053">
    <property type="entry name" value="Ribosomal protein L6"/>
    <property type="match status" value="2"/>
</dbReference>
<gene>
    <name evidence="6 10" type="primary">rplF</name>
    <name evidence="10" type="ORF">HGG69_02315</name>
</gene>
<dbReference type="PRINTS" id="PR00059">
    <property type="entry name" value="RIBOSOMALL6"/>
</dbReference>
<keyword evidence="2 6" id="KW-0699">rRNA-binding</keyword>
<reference evidence="10 11" key="1">
    <citation type="submission" date="2020-04" db="EMBL/GenBank/DDBJ databases">
        <title>Novel Mycoplasma species detected in Phocoena phocoena (harbor porpoise) from the USA.</title>
        <authorList>
            <person name="Volokhov D.V."/>
        </authorList>
    </citation>
    <scope>NUCLEOTIDE SEQUENCE [LARGE SCALE GENOMIC DNA]</scope>
    <source>
        <strain evidence="10 11">Phocoena C-264-GEN</strain>
    </source>
</reference>
<dbReference type="InterPro" id="IPR000702">
    <property type="entry name" value="Ribosomal_uL6-like"/>
</dbReference>
<comment type="function">
    <text evidence="6 8">This protein binds to the 23S rRNA, and is important in its secondary structure. It is located near the subunit interface in the base of the L7/L12 stalk, and near the tRNA binding site of the peptidyltransferase center.</text>
</comment>
<keyword evidence="3 6" id="KW-0694">RNA-binding</keyword>
<accession>A0A858U3X6</accession>
<dbReference type="PANTHER" id="PTHR11655:SF14">
    <property type="entry name" value="LARGE RIBOSOMAL SUBUNIT PROTEIN UL6M"/>
    <property type="match status" value="1"/>
</dbReference>
<dbReference type="EMBL" id="CP051481">
    <property type="protein sequence ID" value="QJG67132.1"/>
    <property type="molecule type" value="Genomic_DNA"/>
</dbReference>
<evidence type="ECO:0000256" key="3">
    <source>
        <dbReference type="ARBA" id="ARBA00022884"/>
    </source>
</evidence>
<evidence type="ECO:0000256" key="2">
    <source>
        <dbReference type="ARBA" id="ARBA00022730"/>
    </source>
</evidence>
<evidence type="ECO:0000256" key="5">
    <source>
        <dbReference type="ARBA" id="ARBA00023274"/>
    </source>
</evidence>
<comment type="subunit">
    <text evidence="6">Part of the 50S ribosomal subunit.</text>
</comment>
<dbReference type="FunFam" id="3.90.930.12:FF:000002">
    <property type="entry name" value="50S ribosomal protein L6"/>
    <property type="match status" value="1"/>
</dbReference>
<evidence type="ECO:0000256" key="7">
    <source>
        <dbReference type="RuleBase" id="RU003869"/>
    </source>
</evidence>
<evidence type="ECO:0000256" key="1">
    <source>
        <dbReference type="ARBA" id="ARBA00009356"/>
    </source>
</evidence>
<protein>
    <recommendedName>
        <fullName evidence="6">Large ribosomal subunit protein uL6</fullName>
    </recommendedName>
</protein>
<evidence type="ECO:0000313" key="11">
    <source>
        <dbReference type="Proteomes" id="UP000501060"/>
    </source>
</evidence>
<name>A0A858U3X6_9MOLU</name>
<evidence type="ECO:0000256" key="6">
    <source>
        <dbReference type="HAMAP-Rule" id="MF_01365"/>
    </source>
</evidence>
<dbReference type="GO" id="GO:0019843">
    <property type="term" value="F:rRNA binding"/>
    <property type="evidence" value="ECO:0007669"/>
    <property type="project" value="UniProtKB-UniRule"/>
</dbReference>
<evidence type="ECO:0000313" key="10">
    <source>
        <dbReference type="EMBL" id="QJG67132.1"/>
    </source>
</evidence>
<dbReference type="GO" id="GO:0002181">
    <property type="term" value="P:cytoplasmic translation"/>
    <property type="evidence" value="ECO:0007669"/>
    <property type="project" value="TreeGrafter"/>
</dbReference>
<evidence type="ECO:0000259" key="9">
    <source>
        <dbReference type="Pfam" id="PF00347"/>
    </source>
</evidence>
<proteinExistence type="inferred from homology"/>
<dbReference type="GO" id="GO:0003735">
    <property type="term" value="F:structural constituent of ribosome"/>
    <property type="evidence" value="ECO:0007669"/>
    <property type="project" value="UniProtKB-UniRule"/>
</dbReference>
<feature type="domain" description="Large ribosomal subunit protein uL6 alpha-beta" evidence="9">
    <location>
        <begin position="11"/>
        <end position="82"/>
    </location>
</feature>